<keyword evidence="7" id="KW-0804">Transcription</keyword>
<dbReference type="Gene3D" id="3.30.160.60">
    <property type="entry name" value="Classic Zinc Finger"/>
    <property type="match status" value="2"/>
</dbReference>
<dbReference type="InterPro" id="IPR036236">
    <property type="entry name" value="Znf_C2H2_sf"/>
</dbReference>
<keyword evidence="5" id="KW-0862">Zinc</keyword>
<evidence type="ECO:0000256" key="4">
    <source>
        <dbReference type="ARBA" id="ARBA00022771"/>
    </source>
</evidence>
<gene>
    <name evidence="11" type="ORF">SISNIDRAFT_396686</name>
</gene>
<dbReference type="GO" id="GO:0005667">
    <property type="term" value="C:transcription regulator complex"/>
    <property type="evidence" value="ECO:0007669"/>
    <property type="project" value="TreeGrafter"/>
</dbReference>
<dbReference type="InterPro" id="IPR013087">
    <property type="entry name" value="Znf_C2H2_type"/>
</dbReference>
<dbReference type="FunFam" id="3.30.160.60:FF:001732">
    <property type="entry name" value="Zgc:162936"/>
    <property type="match status" value="1"/>
</dbReference>
<dbReference type="STRING" id="1314777.A0A164RSZ2"/>
<evidence type="ECO:0000259" key="10">
    <source>
        <dbReference type="PROSITE" id="PS50157"/>
    </source>
</evidence>
<keyword evidence="2" id="KW-0479">Metal-binding</keyword>
<dbReference type="GO" id="GO:0000981">
    <property type="term" value="F:DNA-binding transcription factor activity, RNA polymerase II-specific"/>
    <property type="evidence" value="ECO:0007669"/>
    <property type="project" value="TreeGrafter"/>
</dbReference>
<dbReference type="PANTHER" id="PTHR14003">
    <property type="entry name" value="TRANSCRIPTIONAL REPRESSOR PROTEIN YY"/>
    <property type="match status" value="1"/>
</dbReference>
<dbReference type="Proteomes" id="UP000076722">
    <property type="component" value="Unassembled WGS sequence"/>
</dbReference>
<dbReference type="AlphaFoldDB" id="A0A164RSZ2"/>
<name>A0A164RSZ2_9AGAM</name>
<dbReference type="Pfam" id="PF00096">
    <property type="entry name" value="zf-C2H2"/>
    <property type="match status" value="2"/>
</dbReference>
<keyword evidence="12" id="KW-1185">Reference proteome</keyword>
<comment type="similarity">
    <text evidence="1">Belongs to the krueppel C2H2-type zinc-finger protein family.</text>
</comment>
<evidence type="ECO:0000256" key="9">
    <source>
        <dbReference type="PROSITE-ProRule" id="PRU00042"/>
    </source>
</evidence>
<dbReference type="FunFam" id="3.30.160.60:FF:000761">
    <property type="entry name" value="Zinc finger protein 449"/>
    <property type="match status" value="1"/>
</dbReference>
<evidence type="ECO:0000256" key="2">
    <source>
        <dbReference type="ARBA" id="ARBA00022723"/>
    </source>
</evidence>
<protein>
    <recommendedName>
        <fullName evidence="10">C2H2-type domain-containing protein</fullName>
    </recommendedName>
</protein>
<dbReference type="SMART" id="SM00355">
    <property type="entry name" value="ZnF_C2H2"/>
    <property type="match status" value="2"/>
</dbReference>
<evidence type="ECO:0000256" key="6">
    <source>
        <dbReference type="ARBA" id="ARBA00023015"/>
    </source>
</evidence>
<keyword evidence="6" id="KW-0805">Transcription regulation</keyword>
<organism evidence="11 12">
    <name type="scientific">Sistotremastrum niveocremeum HHB9708</name>
    <dbReference type="NCBI Taxonomy" id="1314777"/>
    <lineage>
        <taxon>Eukaryota</taxon>
        <taxon>Fungi</taxon>
        <taxon>Dikarya</taxon>
        <taxon>Basidiomycota</taxon>
        <taxon>Agaricomycotina</taxon>
        <taxon>Agaricomycetes</taxon>
        <taxon>Sistotremastrales</taxon>
        <taxon>Sistotremastraceae</taxon>
        <taxon>Sertulicium</taxon>
        <taxon>Sertulicium niveocremeum</taxon>
    </lineage>
</organism>
<dbReference type="PROSITE" id="PS50157">
    <property type="entry name" value="ZINC_FINGER_C2H2_2"/>
    <property type="match status" value="2"/>
</dbReference>
<evidence type="ECO:0000256" key="8">
    <source>
        <dbReference type="ARBA" id="ARBA00023242"/>
    </source>
</evidence>
<dbReference type="EMBL" id="KV419418">
    <property type="protein sequence ID" value="KZS90852.1"/>
    <property type="molecule type" value="Genomic_DNA"/>
</dbReference>
<evidence type="ECO:0000256" key="7">
    <source>
        <dbReference type="ARBA" id="ARBA00023163"/>
    </source>
</evidence>
<evidence type="ECO:0000256" key="3">
    <source>
        <dbReference type="ARBA" id="ARBA00022737"/>
    </source>
</evidence>
<dbReference type="GO" id="GO:0045893">
    <property type="term" value="P:positive regulation of DNA-templated transcription"/>
    <property type="evidence" value="ECO:0007669"/>
    <property type="project" value="UniProtKB-ARBA"/>
</dbReference>
<evidence type="ECO:0000313" key="11">
    <source>
        <dbReference type="EMBL" id="KZS90852.1"/>
    </source>
</evidence>
<dbReference type="SUPFAM" id="SSF57667">
    <property type="entry name" value="beta-beta-alpha zinc fingers"/>
    <property type="match status" value="1"/>
</dbReference>
<dbReference type="PANTHER" id="PTHR14003:SF19">
    <property type="entry name" value="YY2 TRANSCRIPTION FACTOR"/>
    <property type="match status" value="1"/>
</dbReference>
<feature type="domain" description="C2H2-type" evidence="10">
    <location>
        <begin position="31"/>
        <end position="55"/>
    </location>
</feature>
<dbReference type="GO" id="GO:0008270">
    <property type="term" value="F:zinc ion binding"/>
    <property type="evidence" value="ECO:0007669"/>
    <property type="project" value="UniProtKB-KW"/>
</dbReference>
<dbReference type="OrthoDB" id="6077919at2759"/>
<feature type="non-terminal residue" evidence="11">
    <location>
        <position position="1"/>
    </location>
</feature>
<evidence type="ECO:0000256" key="1">
    <source>
        <dbReference type="ARBA" id="ARBA00006991"/>
    </source>
</evidence>
<keyword evidence="8" id="KW-0539">Nucleus</keyword>
<proteinExistence type="inferred from homology"/>
<feature type="non-terminal residue" evidence="11">
    <location>
        <position position="55"/>
    </location>
</feature>
<keyword evidence="3" id="KW-0677">Repeat</keyword>
<accession>A0A164RSZ2</accession>
<dbReference type="GO" id="GO:0031519">
    <property type="term" value="C:PcG protein complex"/>
    <property type="evidence" value="ECO:0007669"/>
    <property type="project" value="TreeGrafter"/>
</dbReference>
<sequence length="55" mass="6543">RRYECHLCEKRFSRPSSLNTHMNTHTGEQPFQCPIPGCGKKFNVSSNMRRHMRNH</sequence>
<dbReference type="GO" id="GO:0000978">
    <property type="term" value="F:RNA polymerase II cis-regulatory region sequence-specific DNA binding"/>
    <property type="evidence" value="ECO:0007669"/>
    <property type="project" value="TreeGrafter"/>
</dbReference>
<feature type="domain" description="C2H2-type" evidence="10">
    <location>
        <begin position="3"/>
        <end position="30"/>
    </location>
</feature>
<evidence type="ECO:0000256" key="5">
    <source>
        <dbReference type="ARBA" id="ARBA00022833"/>
    </source>
</evidence>
<dbReference type="PROSITE" id="PS00028">
    <property type="entry name" value="ZINC_FINGER_C2H2_1"/>
    <property type="match status" value="2"/>
</dbReference>
<evidence type="ECO:0000313" key="12">
    <source>
        <dbReference type="Proteomes" id="UP000076722"/>
    </source>
</evidence>
<reference evidence="11 12" key="1">
    <citation type="journal article" date="2016" name="Mol. Biol. Evol.">
        <title>Comparative Genomics of Early-Diverging Mushroom-Forming Fungi Provides Insights into the Origins of Lignocellulose Decay Capabilities.</title>
        <authorList>
            <person name="Nagy L.G."/>
            <person name="Riley R."/>
            <person name="Tritt A."/>
            <person name="Adam C."/>
            <person name="Daum C."/>
            <person name="Floudas D."/>
            <person name="Sun H."/>
            <person name="Yadav J.S."/>
            <person name="Pangilinan J."/>
            <person name="Larsson K.H."/>
            <person name="Matsuura K."/>
            <person name="Barry K."/>
            <person name="Labutti K."/>
            <person name="Kuo R."/>
            <person name="Ohm R.A."/>
            <person name="Bhattacharya S.S."/>
            <person name="Shirouzu T."/>
            <person name="Yoshinaga Y."/>
            <person name="Martin F.M."/>
            <person name="Grigoriev I.V."/>
            <person name="Hibbett D.S."/>
        </authorList>
    </citation>
    <scope>NUCLEOTIDE SEQUENCE [LARGE SCALE GENOMIC DNA]</scope>
    <source>
        <strain evidence="11 12">HHB9708</strain>
    </source>
</reference>
<keyword evidence="4 9" id="KW-0863">Zinc-finger</keyword>
<dbReference type="GO" id="GO:0000785">
    <property type="term" value="C:chromatin"/>
    <property type="evidence" value="ECO:0007669"/>
    <property type="project" value="TreeGrafter"/>
</dbReference>